<keyword evidence="3" id="KW-0067">ATP-binding</keyword>
<name>A0A6A4W8R4_AMPAM</name>
<dbReference type="PIRSF" id="PIRSF000705">
    <property type="entry name" value="DNK"/>
    <property type="match status" value="1"/>
</dbReference>
<dbReference type="GO" id="GO:0005739">
    <property type="term" value="C:mitochondrion"/>
    <property type="evidence" value="ECO:0007669"/>
    <property type="project" value="TreeGrafter"/>
</dbReference>
<dbReference type="InterPro" id="IPR031314">
    <property type="entry name" value="DNK_dom"/>
</dbReference>
<comment type="similarity">
    <text evidence="1">Belongs to the DCK/DGK family.</text>
</comment>
<dbReference type="FunFam" id="3.40.50.300:FF:001571">
    <property type="entry name" value="Deoxynucleoside kinase"/>
    <property type="match status" value="1"/>
</dbReference>
<dbReference type="InterPro" id="IPR002624">
    <property type="entry name" value="DCK/DGK"/>
</dbReference>
<proteinExistence type="inferred from homology"/>
<keyword evidence="5" id="KW-0418">Kinase</keyword>
<dbReference type="GO" id="GO:0005524">
    <property type="term" value="F:ATP binding"/>
    <property type="evidence" value="ECO:0007669"/>
    <property type="project" value="UniProtKB-KW"/>
</dbReference>
<dbReference type="EMBL" id="VIIS01001432">
    <property type="protein sequence ID" value="KAF0298458.1"/>
    <property type="molecule type" value="Genomic_DNA"/>
</dbReference>
<dbReference type="OrthoDB" id="567086at2759"/>
<evidence type="ECO:0000313" key="5">
    <source>
        <dbReference type="EMBL" id="KAF0298458.1"/>
    </source>
</evidence>
<feature type="binding site" evidence="3">
    <location>
        <begin position="56"/>
        <end position="64"/>
    </location>
    <ligand>
        <name>ATP</name>
        <dbReference type="ChEBI" id="CHEBI:30616"/>
    </ligand>
</feature>
<organism evidence="5 6">
    <name type="scientific">Amphibalanus amphitrite</name>
    <name type="common">Striped barnacle</name>
    <name type="synonym">Balanus amphitrite</name>
    <dbReference type="NCBI Taxonomy" id="1232801"/>
    <lineage>
        <taxon>Eukaryota</taxon>
        <taxon>Metazoa</taxon>
        <taxon>Ecdysozoa</taxon>
        <taxon>Arthropoda</taxon>
        <taxon>Crustacea</taxon>
        <taxon>Multicrustacea</taxon>
        <taxon>Cirripedia</taxon>
        <taxon>Thoracica</taxon>
        <taxon>Thoracicalcarea</taxon>
        <taxon>Balanomorpha</taxon>
        <taxon>Balanoidea</taxon>
        <taxon>Balanidae</taxon>
        <taxon>Amphibalaninae</taxon>
        <taxon>Amphibalanus</taxon>
    </lineage>
</organism>
<dbReference type="Gene3D" id="3.40.50.300">
    <property type="entry name" value="P-loop containing nucleotide triphosphate hydrolases"/>
    <property type="match status" value="1"/>
</dbReference>
<dbReference type="CDD" id="cd01673">
    <property type="entry name" value="dNK"/>
    <property type="match status" value="1"/>
</dbReference>
<dbReference type="GO" id="GO:0019136">
    <property type="term" value="F:deoxynucleoside kinase activity"/>
    <property type="evidence" value="ECO:0007669"/>
    <property type="project" value="InterPro"/>
</dbReference>
<evidence type="ECO:0000256" key="1">
    <source>
        <dbReference type="ARBA" id="ARBA00007420"/>
    </source>
</evidence>
<dbReference type="SUPFAM" id="SSF52540">
    <property type="entry name" value="P-loop containing nucleoside triphosphate hydrolases"/>
    <property type="match status" value="1"/>
</dbReference>
<gene>
    <name evidence="5" type="primary">dnk_3</name>
    <name evidence="5" type="ORF">FJT64_004182</name>
</gene>
<dbReference type="AlphaFoldDB" id="A0A6A4W8R4"/>
<feature type="domain" description="Deoxynucleoside kinase" evidence="4">
    <location>
        <begin position="52"/>
        <end position="240"/>
    </location>
</feature>
<dbReference type="Pfam" id="PF01712">
    <property type="entry name" value="dNK"/>
    <property type="match status" value="1"/>
</dbReference>
<keyword evidence="6" id="KW-1185">Reference proteome</keyword>
<evidence type="ECO:0000256" key="2">
    <source>
        <dbReference type="PIRSR" id="PIRSR000705-1"/>
    </source>
</evidence>
<dbReference type="PANTHER" id="PTHR10513">
    <property type="entry name" value="DEOXYNUCLEOSIDE KINASE"/>
    <property type="match status" value="1"/>
</dbReference>
<keyword evidence="5" id="KW-0808">Transferase</keyword>
<comment type="caution">
    <text evidence="5">The sequence shown here is derived from an EMBL/GenBank/DDBJ whole genome shotgun (WGS) entry which is preliminary data.</text>
</comment>
<dbReference type="InterPro" id="IPR027417">
    <property type="entry name" value="P-loop_NTPase"/>
</dbReference>
<sequence length="258" mass="29862">MPILIPRQEVLRWLVPLVRWFAKMPALQHPLSLAPSSKKDLMLDTGPRPFTVSVEGNVGSGKSTFLKHFKGLEGVNVIEEPLEKWCNVDGHNLLDKLYKDPKRWSFLFQSYIQLTRLQIHLDQTPCRVKIIERSLPNNRYCFVENALDSGAISAAEHTVLAEYYSLMERRLDIGVDLIVYLRTTPEVVFERMRQRGRAEEATVPLDYLRRVHRSHERWLTGPRPAHWPPVLCIDADQELKDLLALYDKNKERITGGKV</sequence>
<feature type="binding site" evidence="3">
    <location>
        <begin position="191"/>
        <end position="195"/>
    </location>
    <ligand>
        <name>ATP</name>
        <dbReference type="ChEBI" id="CHEBI:30616"/>
    </ligand>
</feature>
<dbReference type="PANTHER" id="PTHR10513:SF38">
    <property type="entry name" value="DEOXYNUCLEOSIDE KINASE-LIKE PROTEIN"/>
    <property type="match status" value="1"/>
</dbReference>
<keyword evidence="3" id="KW-0547">Nucleotide-binding</keyword>
<accession>A0A6A4W8R4</accession>
<evidence type="ECO:0000259" key="4">
    <source>
        <dbReference type="Pfam" id="PF01712"/>
    </source>
</evidence>
<dbReference type="Proteomes" id="UP000440578">
    <property type="component" value="Unassembled WGS sequence"/>
</dbReference>
<protein>
    <submittedName>
        <fullName evidence="5">Deoxynucleoside kinase</fullName>
    </submittedName>
</protein>
<evidence type="ECO:0000256" key="3">
    <source>
        <dbReference type="PIRSR" id="PIRSR000705-3"/>
    </source>
</evidence>
<reference evidence="5 6" key="1">
    <citation type="submission" date="2019-07" db="EMBL/GenBank/DDBJ databases">
        <title>Draft genome assembly of a fouling barnacle, Amphibalanus amphitrite (Darwin, 1854): The first reference genome for Thecostraca.</title>
        <authorList>
            <person name="Kim W."/>
        </authorList>
    </citation>
    <scope>NUCLEOTIDE SEQUENCE [LARGE SCALE GENOMIC DNA]</scope>
    <source>
        <strain evidence="5">SNU_AA5</strain>
        <tissue evidence="5">Soma without cirri and trophi</tissue>
    </source>
</reference>
<feature type="active site" description="Proton acceptor" evidence="2">
    <location>
        <position position="132"/>
    </location>
</feature>
<evidence type="ECO:0000313" key="6">
    <source>
        <dbReference type="Proteomes" id="UP000440578"/>
    </source>
</evidence>
<dbReference type="InterPro" id="IPR050566">
    <property type="entry name" value="Deoxyribonucleoside_kinase"/>
</dbReference>